<protein>
    <submittedName>
        <fullName evidence="1">Uncharacterized protein</fullName>
    </submittedName>
</protein>
<dbReference type="AlphaFoldDB" id="A0A1F4T830"/>
<name>A0A1F4T830_UNCSA</name>
<evidence type="ECO:0000313" key="1">
    <source>
        <dbReference type="EMBL" id="OGC28659.1"/>
    </source>
</evidence>
<gene>
    <name evidence="1" type="ORF">A3K49_06860</name>
</gene>
<accession>A0A1F4T830</accession>
<dbReference type="EMBL" id="MEUG01000001">
    <property type="protein sequence ID" value="OGC28659.1"/>
    <property type="molecule type" value="Genomic_DNA"/>
</dbReference>
<evidence type="ECO:0000313" key="2">
    <source>
        <dbReference type="Proteomes" id="UP000178602"/>
    </source>
</evidence>
<proteinExistence type="predicted"/>
<dbReference type="Proteomes" id="UP000178602">
    <property type="component" value="Unassembled WGS sequence"/>
</dbReference>
<dbReference type="PROSITE" id="PS51257">
    <property type="entry name" value="PROKAR_LIPOPROTEIN"/>
    <property type="match status" value="1"/>
</dbReference>
<sequence>MTSRKGGLLFAFLLIAYSLLLITGCARTVTQIIPSGAEMVVEATMLGTVETSANRYFMVLSSTSGYKVQLPLPQPGGTRDELLEPGTTPIYGSQEAYYSTYYSTWSGYIIAEPAGYFLVRGPFVFGATATREVLSTTAASGNSLRFTFRLDQIFGSTVPDVIYFDLVTVPWPDGGEKLPADHLQMSNYVSKVAGTELTIVDDSDSAAPPALDIARVVIKIQ</sequence>
<reference evidence="1 2" key="1">
    <citation type="journal article" date="2016" name="Nat. Commun.">
        <title>Thousands of microbial genomes shed light on interconnected biogeochemical processes in an aquifer system.</title>
        <authorList>
            <person name="Anantharaman K."/>
            <person name="Brown C.T."/>
            <person name="Hug L.A."/>
            <person name="Sharon I."/>
            <person name="Castelle C.J."/>
            <person name="Probst A.J."/>
            <person name="Thomas B.C."/>
            <person name="Singh A."/>
            <person name="Wilkins M.J."/>
            <person name="Karaoz U."/>
            <person name="Brodie E.L."/>
            <person name="Williams K.H."/>
            <person name="Hubbard S.S."/>
            <person name="Banfield J.F."/>
        </authorList>
    </citation>
    <scope>NUCLEOTIDE SEQUENCE [LARGE SCALE GENOMIC DNA]</scope>
</reference>
<comment type="caution">
    <text evidence="1">The sequence shown here is derived from an EMBL/GenBank/DDBJ whole genome shotgun (WGS) entry which is preliminary data.</text>
</comment>
<organism evidence="1 2">
    <name type="scientific">candidate division WOR-1 bacterium RIFOXYC12_FULL_54_18</name>
    <dbReference type="NCBI Taxonomy" id="1802584"/>
    <lineage>
        <taxon>Bacteria</taxon>
        <taxon>Bacillati</taxon>
        <taxon>Saganbacteria</taxon>
    </lineage>
</organism>